<evidence type="ECO:0000313" key="2">
    <source>
        <dbReference type="Proteomes" id="UP001596425"/>
    </source>
</evidence>
<gene>
    <name evidence="1" type="ORF">ACFQBM_05835</name>
</gene>
<protein>
    <submittedName>
        <fullName evidence="1">Uncharacterized protein</fullName>
    </submittedName>
</protein>
<name>A0ABW1YJ94_9GAMM</name>
<dbReference type="RefSeq" id="WP_226864854.1">
    <property type="nucleotide sequence ID" value="NZ_JACZFR010000025.1"/>
</dbReference>
<keyword evidence="2" id="KW-1185">Reference proteome</keyword>
<organism evidence="1 2">
    <name type="scientific">Microbulbifer taiwanensis</name>
    <dbReference type="NCBI Taxonomy" id="986746"/>
    <lineage>
        <taxon>Bacteria</taxon>
        <taxon>Pseudomonadati</taxon>
        <taxon>Pseudomonadota</taxon>
        <taxon>Gammaproteobacteria</taxon>
        <taxon>Cellvibrionales</taxon>
        <taxon>Microbulbiferaceae</taxon>
        <taxon>Microbulbifer</taxon>
    </lineage>
</organism>
<proteinExistence type="predicted"/>
<dbReference type="EMBL" id="JBHSVR010000001">
    <property type="protein sequence ID" value="MFC6632789.1"/>
    <property type="molecule type" value="Genomic_DNA"/>
</dbReference>
<evidence type="ECO:0000313" key="1">
    <source>
        <dbReference type="EMBL" id="MFC6632789.1"/>
    </source>
</evidence>
<reference evidence="2" key="1">
    <citation type="journal article" date="2019" name="Int. J. Syst. Evol. Microbiol.">
        <title>The Global Catalogue of Microorganisms (GCM) 10K type strain sequencing project: providing services to taxonomists for standard genome sequencing and annotation.</title>
        <authorList>
            <consortium name="The Broad Institute Genomics Platform"/>
            <consortium name="The Broad Institute Genome Sequencing Center for Infectious Disease"/>
            <person name="Wu L."/>
            <person name="Ma J."/>
        </authorList>
    </citation>
    <scope>NUCLEOTIDE SEQUENCE [LARGE SCALE GENOMIC DNA]</scope>
    <source>
        <strain evidence="2">CGMCC 1.13718</strain>
    </source>
</reference>
<accession>A0ABW1YJ94</accession>
<sequence length="123" mass="13469">MTAFECLAGLSLEWTGVHHSQGGDFTDLSTHTVSYETDSECYVTAAGKLVGEARYSYRRLDSRMAIVIYHPEIYQGRKGVVLYAMLDFDSVTDRAVILADGEPFAVADGAFRVVDTPARPAAE</sequence>
<dbReference type="Proteomes" id="UP001596425">
    <property type="component" value="Unassembled WGS sequence"/>
</dbReference>
<comment type="caution">
    <text evidence="1">The sequence shown here is derived from an EMBL/GenBank/DDBJ whole genome shotgun (WGS) entry which is preliminary data.</text>
</comment>